<evidence type="ECO:0000256" key="2">
    <source>
        <dbReference type="ARBA" id="ARBA00023140"/>
    </source>
</evidence>
<name>A0A7M7M3C1_VARDE</name>
<dbReference type="EnsemblMetazoa" id="XM_022789118">
    <property type="protein sequence ID" value="XP_022644853"/>
    <property type="gene ID" value="LOC111243478"/>
</dbReference>
<dbReference type="OMA" id="SRQGWGM"/>
<dbReference type="RefSeq" id="XP_022644853.1">
    <property type="nucleotide sequence ID" value="XM_022789118.1"/>
</dbReference>
<dbReference type="InterPro" id="IPR000873">
    <property type="entry name" value="AMP-dep_synth/lig_dom"/>
</dbReference>
<feature type="domain" description="AMP-binding enzyme C-terminal" evidence="4">
    <location>
        <begin position="465"/>
        <end position="539"/>
    </location>
</feature>
<dbReference type="GO" id="GO:0005777">
    <property type="term" value="C:peroxisome"/>
    <property type="evidence" value="ECO:0007669"/>
    <property type="project" value="UniProtKB-SubCell"/>
</dbReference>
<dbReference type="Proteomes" id="UP000594260">
    <property type="component" value="Unplaced"/>
</dbReference>
<evidence type="ECO:0000313" key="5">
    <source>
        <dbReference type="EnsemblMetazoa" id="XP_022644853"/>
    </source>
</evidence>
<protein>
    <submittedName>
        <fullName evidence="5">Uncharacterized protein</fullName>
    </submittedName>
</protein>
<comment type="subcellular location">
    <subcellularLocation>
        <location evidence="1">Peroxisome</location>
    </subcellularLocation>
</comment>
<dbReference type="AlphaFoldDB" id="A0A7M7M3C1"/>
<evidence type="ECO:0000259" key="4">
    <source>
        <dbReference type="Pfam" id="PF13193"/>
    </source>
</evidence>
<evidence type="ECO:0000259" key="3">
    <source>
        <dbReference type="Pfam" id="PF00501"/>
    </source>
</evidence>
<dbReference type="OrthoDB" id="6480018at2759"/>
<dbReference type="PROSITE" id="PS00455">
    <property type="entry name" value="AMP_BINDING"/>
    <property type="match status" value="1"/>
</dbReference>
<dbReference type="Gene3D" id="3.30.300.30">
    <property type="match status" value="1"/>
</dbReference>
<dbReference type="GO" id="GO:0016405">
    <property type="term" value="F:CoA-ligase activity"/>
    <property type="evidence" value="ECO:0007669"/>
    <property type="project" value="TreeGrafter"/>
</dbReference>
<keyword evidence="6" id="KW-1185">Reference proteome</keyword>
<dbReference type="InterPro" id="IPR042099">
    <property type="entry name" value="ANL_N_sf"/>
</dbReference>
<accession>A0A7M7M3C1</accession>
<keyword evidence="2" id="KW-0576">Peroxisome</keyword>
<dbReference type="InterPro" id="IPR045851">
    <property type="entry name" value="AMP-bd_C_sf"/>
</dbReference>
<dbReference type="FunCoup" id="A0A7M7M3C1">
    <property type="interactions" value="353"/>
</dbReference>
<dbReference type="PANTHER" id="PTHR24096:SF422">
    <property type="entry name" value="BCDNA.GH02901"/>
    <property type="match status" value="1"/>
</dbReference>
<feature type="domain" description="AMP-dependent synthetase/ligase" evidence="3">
    <location>
        <begin position="45"/>
        <end position="408"/>
    </location>
</feature>
<dbReference type="KEGG" id="vde:111243478"/>
<proteinExistence type="predicted"/>
<dbReference type="InParanoid" id="A0A7M7M3C1"/>
<dbReference type="Pfam" id="PF13193">
    <property type="entry name" value="AMP-binding_C"/>
    <property type="match status" value="1"/>
</dbReference>
<evidence type="ECO:0000256" key="1">
    <source>
        <dbReference type="ARBA" id="ARBA00004275"/>
    </source>
</evidence>
<reference evidence="5" key="1">
    <citation type="submission" date="2021-01" db="UniProtKB">
        <authorList>
            <consortium name="EnsemblMetazoa"/>
        </authorList>
    </citation>
    <scope>IDENTIFICATION</scope>
</reference>
<dbReference type="Pfam" id="PF00501">
    <property type="entry name" value="AMP-binding"/>
    <property type="match status" value="1"/>
</dbReference>
<dbReference type="Gene3D" id="3.40.50.12780">
    <property type="entry name" value="N-terminal domain of ligase-like"/>
    <property type="match status" value="1"/>
</dbReference>
<organism evidence="5 6">
    <name type="scientific">Varroa destructor</name>
    <name type="common">Honeybee mite</name>
    <dbReference type="NCBI Taxonomy" id="109461"/>
    <lineage>
        <taxon>Eukaryota</taxon>
        <taxon>Metazoa</taxon>
        <taxon>Ecdysozoa</taxon>
        <taxon>Arthropoda</taxon>
        <taxon>Chelicerata</taxon>
        <taxon>Arachnida</taxon>
        <taxon>Acari</taxon>
        <taxon>Parasitiformes</taxon>
        <taxon>Mesostigmata</taxon>
        <taxon>Gamasina</taxon>
        <taxon>Dermanyssoidea</taxon>
        <taxon>Varroidae</taxon>
        <taxon>Varroa</taxon>
    </lineage>
</organism>
<dbReference type="InterPro" id="IPR025110">
    <property type="entry name" value="AMP-bd_C"/>
</dbReference>
<evidence type="ECO:0000313" key="6">
    <source>
        <dbReference type="Proteomes" id="UP000594260"/>
    </source>
</evidence>
<dbReference type="GeneID" id="111243478"/>
<dbReference type="InterPro" id="IPR020845">
    <property type="entry name" value="AMP-binding_CS"/>
</dbReference>
<dbReference type="SUPFAM" id="SSF56801">
    <property type="entry name" value="Acetyl-CoA synthetase-like"/>
    <property type="match status" value="1"/>
</dbReference>
<dbReference type="PANTHER" id="PTHR24096">
    <property type="entry name" value="LONG-CHAIN-FATTY-ACID--COA LIGASE"/>
    <property type="match status" value="1"/>
</dbReference>
<sequence>MMNLFCFCGAKENVIEMPVDKMALDDVDTFSLGDGSLCDHYRARWTYYGDKTALVDHVTGDLLTYSELLETVSQLAGALSAIGVTARQRVALHADNSMQSVLALLALEFLNATTVACKTSFTVREMVYQCTAADVEFIITDKACYNVVLQSLDQLPMVRKVVVANMGSPATDLRIAATMEDLLKRRACFRVPDDVDPSEDEVLIVFTSGTTGLPKGVLHTHSGFIAQFRITGPSGSNVIRSTDVCFQWGPLSHISGNLSLQLALNVGATSIIGDVKRDLRDCVRICDTHRVTFLIAMPVVLKAMIDLLKINPGGCSTLKTVLVGGGVVSVSWSKEFLSLLNLDCYRIVFGMSESLLVCATPDQEKWITSIGLPMPGVEMKIVDSEGNALSPNEKGEIAIRAPCNMKGYDKNPEATSETIVNGWLMTGDCGYVDEQGVYFILERIKQMIKCMDNQLAPAELEDFLISSHESIKEVAIIGLPDDKVGEAPAAYVVLKDEVEPSDELRKQIADMVKEEFSVYKHLYGGVFFAKELPKTDSGKFAKTDLKKLILEGNMEIF</sequence>